<organism evidence="1 2">
    <name type="scientific">Elysia marginata</name>
    <dbReference type="NCBI Taxonomy" id="1093978"/>
    <lineage>
        <taxon>Eukaryota</taxon>
        <taxon>Metazoa</taxon>
        <taxon>Spiralia</taxon>
        <taxon>Lophotrochozoa</taxon>
        <taxon>Mollusca</taxon>
        <taxon>Gastropoda</taxon>
        <taxon>Heterobranchia</taxon>
        <taxon>Euthyneura</taxon>
        <taxon>Panpulmonata</taxon>
        <taxon>Sacoglossa</taxon>
        <taxon>Placobranchoidea</taxon>
        <taxon>Plakobranchidae</taxon>
        <taxon>Elysia</taxon>
    </lineage>
</organism>
<dbReference type="Proteomes" id="UP000762676">
    <property type="component" value="Unassembled WGS sequence"/>
</dbReference>
<name>A0AAV4F4A5_9GAST</name>
<evidence type="ECO:0000313" key="2">
    <source>
        <dbReference type="Proteomes" id="UP000762676"/>
    </source>
</evidence>
<protein>
    <submittedName>
        <fullName evidence="1">Uncharacterized protein</fullName>
    </submittedName>
</protein>
<gene>
    <name evidence="1" type="ORF">ElyMa_003717100</name>
</gene>
<accession>A0AAV4F4A5</accession>
<dbReference type="AlphaFoldDB" id="A0AAV4F4A5"/>
<evidence type="ECO:0000313" key="1">
    <source>
        <dbReference type="EMBL" id="GFR67834.1"/>
    </source>
</evidence>
<sequence>MLVYVQCVVSLLPHMPAAVRSLLQDTSPGIEMEVYSRYNAADQITKQAISNDLSSLKLKTSNAKSNSGAQHSYVSLSSLPESSTSLVSIAQTLITHKRSAAAAETLGSEVTEEGSSLGDFEFSPLVNTAESTLVAVGASRASWTLLTGWSSAVTAGCERRSVVLLVVLEASRWTR</sequence>
<comment type="caution">
    <text evidence="1">The sequence shown here is derived from an EMBL/GenBank/DDBJ whole genome shotgun (WGS) entry which is preliminary data.</text>
</comment>
<dbReference type="EMBL" id="BMAT01007617">
    <property type="protein sequence ID" value="GFR67834.1"/>
    <property type="molecule type" value="Genomic_DNA"/>
</dbReference>
<keyword evidence="2" id="KW-1185">Reference proteome</keyword>
<reference evidence="1 2" key="1">
    <citation type="journal article" date="2021" name="Elife">
        <title>Chloroplast acquisition without the gene transfer in kleptoplastic sea slugs, Plakobranchus ocellatus.</title>
        <authorList>
            <person name="Maeda T."/>
            <person name="Takahashi S."/>
            <person name="Yoshida T."/>
            <person name="Shimamura S."/>
            <person name="Takaki Y."/>
            <person name="Nagai Y."/>
            <person name="Toyoda A."/>
            <person name="Suzuki Y."/>
            <person name="Arimoto A."/>
            <person name="Ishii H."/>
            <person name="Satoh N."/>
            <person name="Nishiyama T."/>
            <person name="Hasebe M."/>
            <person name="Maruyama T."/>
            <person name="Minagawa J."/>
            <person name="Obokata J."/>
            <person name="Shigenobu S."/>
        </authorList>
    </citation>
    <scope>NUCLEOTIDE SEQUENCE [LARGE SCALE GENOMIC DNA]</scope>
</reference>
<proteinExistence type="predicted"/>